<evidence type="ECO:0000313" key="1">
    <source>
        <dbReference type="EnsemblMetazoa" id="CJA37976.1"/>
    </source>
</evidence>
<dbReference type="Proteomes" id="UP000005237">
    <property type="component" value="Unassembled WGS sequence"/>
</dbReference>
<reference evidence="1" key="2">
    <citation type="submission" date="2022-06" db="UniProtKB">
        <authorList>
            <consortium name="EnsemblMetazoa"/>
        </authorList>
    </citation>
    <scope>IDENTIFICATION</scope>
    <source>
        <strain evidence="1">DF5081</strain>
    </source>
</reference>
<organism evidence="1 2">
    <name type="scientific">Caenorhabditis japonica</name>
    <dbReference type="NCBI Taxonomy" id="281687"/>
    <lineage>
        <taxon>Eukaryota</taxon>
        <taxon>Metazoa</taxon>
        <taxon>Ecdysozoa</taxon>
        <taxon>Nematoda</taxon>
        <taxon>Chromadorea</taxon>
        <taxon>Rhabditida</taxon>
        <taxon>Rhabditina</taxon>
        <taxon>Rhabditomorpha</taxon>
        <taxon>Rhabditoidea</taxon>
        <taxon>Rhabditidae</taxon>
        <taxon>Peloderinae</taxon>
        <taxon>Caenorhabditis</taxon>
    </lineage>
</organism>
<dbReference type="AlphaFoldDB" id="A0A8R1EPW6"/>
<protein>
    <submittedName>
        <fullName evidence="1">Uncharacterized protein</fullName>
    </submittedName>
</protein>
<reference evidence="2" key="1">
    <citation type="submission" date="2010-08" db="EMBL/GenBank/DDBJ databases">
        <authorList>
            <consortium name="Caenorhabditis japonica Sequencing Consortium"/>
            <person name="Wilson R.K."/>
        </authorList>
    </citation>
    <scope>NUCLEOTIDE SEQUENCE [LARGE SCALE GENOMIC DNA]</scope>
    <source>
        <strain evidence="2">DF5081</strain>
    </source>
</reference>
<keyword evidence="2" id="KW-1185">Reference proteome</keyword>
<dbReference type="EnsemblMetazoa" id="CJA37976.1">
    <property type="protein sequence ID" value="CJA37976.1"/>
    <property type="gene ID" value="WBGene00213823"/>
</dbReference>
<name>A0A8R1EPW6_CAEJA</name>
<evidence type="ECO:0000313" key="2">
    <source>
        <dbReference type="Proteomes" id="UP000005237"/>
    </source>
</evidence>
<accession>A0A8R1EPW6</accession>
<proteinExistence type="predicted"/>
<sequence length="79" mass="8623">KALQLWALVVRDSALPYAVRKDMMHRATWAAYAIASVKEFAVVLFAVDDAGVRRRFAMSVCSGFWSNVDCAGAMLPVSG</sequence>